<organism evidence="1 2">
    <name type="scientific">Rhizocola hellebori</name>
    <dbReference type="NCBI Taxonomy" id="1392758"/>
    <lineage>
        <taxon>Bacteria</taxon>
        <taxon>Bacillati</taxon>
        <taxon>Actinomycetota</taxon>
        <taxon>Actinomycetes</taxon>
        <taxon>Micromonosporales</taxon>
        <taxon>Micromonosporaceae</taxon>
        <taxon>Rhizocola</taxon>
    </lineage>
</organism>
<comment type="caution">
    <text evidence="1">The sequence shown here is derived from an EMBL/GenBank/DDBJ whole genome shotgun (WGS) entry which is preliminary data.</text>
</comment>
<dbReference type="EMBL" id="BONY01000091">
    <property type="protein sequence ID" value="GIH10331.1"/>
    <property type="molecule type" value="Genomic_DNA"/>
</dbReference>
<name>A0A8J3VLQ4_9ACTN</name>
<evidence type="ECO:0000313" key="1">
    <source>
        <dbReference type="EMBL" id="GIH10331.1"/>
    </source>
</evidence>
<protein>
    <submittedName>
        <fullName evidence="1">Uncharacterized protein</fullName>
    </submittedName>
</protein>
<gene>
    <name evidence="1" type="ORF">Rhe02_83980</name>
</gene>
<dbReference type="AlphaFoldDB" id="A0A8J3VLQ4"/>
<proteinExistence type="predicted"/>
<sequence length="304" mass="33487">MAKESLRDPWDLYERKRPPNISWDLAKVAITTGQPQGDYFTLPWFLCERSTKGCLWGAHHNAGRAHKLMQSEPDGVTEDGRPWYIGILYSGAPDEYLEKPVGVVTRTGHVGCLPPEASTGGIDTFVRKRAHGYSYFCVPVVHAGIVPMPYGPDVSPFDNPWGARDSGGLTDWGPTWRINRSHLIAIHLAKHGPGEAWRTIAEGLSRLRSEHGVTVLQPIELPLGGEVVNNVRGAVGADFLDRFCSLTGLTTTRAVSGQTTAVVTRYLHSESRACRDARAAGIPIFRTDEFAGRVAEWLWSSTTR</sequence>
<reference evidence="1" key="1">
    <citation type="submission" date="2021-01" db="EMBL/GenBank/DDBJ databases">
        <title>Whole genome shotgun sequence of Rhizocola hellebori NBRC 109834.</title>
        <authorList>
            <person name="Komaki H."/>
            <person name="Tamura T."/>
        </authorList>
    </citation>
    <scope>NUCLEOTIDE SEQUENCE</scope>
    <source>
        <strain evidence="1">NBRC 109834</strain>
    </source>
</reference>
<accession>A0A8J3VLQ4</accession>
<evidence type="ECO:0000313" key="2">
    <source>
        <dbReference type="Proteomes" id="UP000612899"/>
    </source>
</evidence>
<dbReference type="Proteomes" id="UP000612899">
    <property type="component" value="Unassembled WGS sequence"/>
</dbReference>
<keyword evidence="2" id="KW-1185">Reference proteome</keyword>